<keyword evidence="9" id="KW-1185">Reference proteome</keyword>
<dbReference type="PROSITE" id="PS50089">
    <property type="entry name" value="ZF_RING_2"/>
    <property type="match status" value="1"/>
</dbReference>
<evidence type="ECO:0000313" key="9">
    <source>
        <dbReference type="Proteomes" id="UP001153269"/>
    </source>
</evidence>
<reference evidence="8" key="1">
    <citation type="submission" date="2020-03" db="EMBL/GenBank/DDBJ databases">
        <authorList>
            <person name="Weist P."/>
        </authorList>
    </citation>
    <scope>NUCLEOTIDE SEQUENCE</scope>
</reference>
<keyword evidence="2 4" id="KW-0863">Zinc-finger</keyword>
<evidence type="ECO:0000256" key="2">
    <source>
        <dbReference type="ARBA" id="ARBA00022771"/>
    </source>
</evidence>
<dbReference type="Gene3D" id="3.30.160.60">
    <property type="entry name" value="Classic Zinc Finger"/>
    <property type="match status" value="1"/>
</dbReference>
<feature type="domain" description="RING-type" evidence="6">
    <location>
        <begin position="4"/>
        <end position="27"/>
    </location>
</feature>
<dbReference type="CDD" id="cd19800">
    <property type="entry name" value="Bbox2_xNF7-like"/>
    <property type="match status" value="1"/>
</dbReference>
<dbReference type="AlphaFoldDB" id="A0A9N7TNJ8"/>
<dbReference type="PROSITE" id="PS50119">
    <property type="entry name" value="ZF_BBOX"/>
    <property type="match status" value="1"/>
</dbReference>
<dbReference type="Proteomes" id="UP001153269">
    <property type="component" value="Unassembled WGS sequence"/>
</dbReference>
<dbReference type="Pfam" id="PF13923">
    <property type="entry name" value="zf-C3HC4_2"/>
    <property type="match status" value="1"/>
</dbReference>
<proteinExistence type="predicted"/>
<dbReference type="InterPro" id="IPR017907">
    <property type="entry name" value="Znf_RING_CS"/>
</dbReference>
<keyword evidence="5" id="KW-0175">Coiled coil</keyword>
<dbReference type="InterPro" id="IPR050143">
    <property type="entry name" value="TRIM/RBCC"/>
</dbReference>
<evidence type="ECO:0000256" key="4">
    <source>
        <dbReference type="PROSITE-ProRule" id="PRU00024"/>
    </source>
</evidence>
<dbReference type="SUPFAM" id="SSF57850">
    <property type="entry name" value="RING/U-box"/>
    <property type="match status" value="1"/>
</dbReference>
<gene>
    <name evidence="8" type="ORF">PLEPLA_LOCUS3439</name>
</gene>
<keyword evidence="3" id="KW-0862">Zinc</keyword>
<dbReference type="EMBL" id="CADEAL010000169">
    <property type="protein sequence ID" value="CAB1415721.1"/>
    <property type="molecule type" value="Genomic_DNA"/>
</dbReference>
<dbReference type="GO" id="GO:0008270">
    <property type="term" value="F:zinc ion binding"/>
    <property type="evidence" value="ECO:0007669"/>
    <property type="project" value="UniProtKB-KW"/>
</dbReference>
<evidence type="ECO:0000259" key="6">
    <source>
        <dbReference type="PROSITE" id="PS50089"/>
    </source>
</evidence>
<dbReference type="InterPro" id="IPR001841">
    <property type="entry name" value="Znf_RING"/>
</dbReference>
<organism evidence="8 9">
    <name type="scientific">Pleuronectes platessa</name>
    <name type="common">European plaice</name>
    <dbReference type="NCBI Taxonomy" id="8262"/>
    <lineage>
        <taxon>Eukaryota</taxon>
        <taxon>Metazoa</taxon>
        <taxon>Chordata</taxon>
        <taxon>Craniata</taxon>
        <taxon>Vertebrata</taxon>
        <taxon>Euteleostomi</taxon>
        <taxon>Actinopterygii</taxon>
        <taxon>Neopterygii</taxon>
        <taxon>Teleostei</taxon>
        <taxon>Neoteleostei</taxon>
        <taxon>Acanthomorphata</taxon>
        <taxon>Carangaria</taxon>
        <taxon>Pleuronectiformes</taxon>
        <taxon>Pleuronectoidei</taxon>
        <taxon>Pleuronectidae</taxon>
        <taxon>Pleuronectes</taxon>
    </lineage>
</organism>
<name>A0A9N7TNJ8_PLEPL</name>
<dbReference type="InterPro" id="IPR013083">
    <property type="entry name" value="Znf_RING/FYVE/PHD"/>
</dbReference>
<dbReference type="Gene3D" id="3.30.40.10">
    <property type="entry name" value="Zinc/RING finger domain, C3HC4 (zinc finger)"/>
    <property type="match status" value="1"/>
</dbReference>
<dbReference type="Pfam" id="PF00643">
    <property type="entry name" value="zf-B_box"/>
    <property type="match status" value="1"/>
</dbReference>
<evidence type="ECO:0000313" key="8">
    <source>
        <dbReference type="EMBL" id="CAB1415721.1"/>
    </source>
</evidence>
<comment type="caution">
    <text evidence="8">The sequence shown here is derived from an EMBL/GenBank/DDBJ whole genome shotgun (WGS) entry which is preliminary data.</text>
</comment>
<feature type="domain" description="B box-type" evidence="7">
    <location>
        <begin position="64"/>
        <end position="105"/>
    </location>
</feature>
<protein>
    <submittedName>
        <fullName evidence="8">Uncharacterized protein</fullName>
    </submittedName>
</protein>
<accession>A0A9N7TNJ8</accession>
<dbReference type="PANTHER" id="PTHR24103">
    <property type="entry name" value="E3 UBIQUITIN-PROTEIN LIGASE TRIM"/>
    <property type="match status" value="1"/>
</dbReference>
<evidence type="ECO:0000256" key="3">
    <source>
        <dbReference type="ARBA" id="ARBA00022833"/>
    </source>
</evidence>
<sequence length="265" mass="30649">MLLCGHSFCRECINRSLSAQHQCPQCRADIPEKGTCLPTNHSLKSLVEKEVDKQRREHENVKEVDDWLCHEHEERLKLFCVTDQQLVCIICRDGEKHQGHKFKPLKEAAAPLREKLEAYVKHIADDINATEKLANTQREEIAKTKDKAQQLTTQISSQFKEMHQFLLKREDEIKNDLKHKEENTLEEMSETLKTMETALTESRVLEESVACVLEITDSERFIKSWTENKGEGRMKVTSSSSCGRRCFRSFSPEQNFCHSKVALTT</sequence>
<evidence type="ECO:0000259" key="7">
    <source>
        <dbReference type="PROSITE" id="PS50119"/>
    </source>
</evidence>
<keyword evidence="1" id="KW-0479">Metal-binding</keyword>
<feature type="coiled-coil region" evidence="5">
    <location>
        <begin position="127"/>
        <end position="154"/>
    </location>
</feature>
<evidence type="ECO:0000256" key="1">
    <source>
        <dbReference type="ARBA" id="ARBA00022723"/>
    </source>
</evidence>
<dbReference type="PROSITE" id="PS00518">
    <property type="entry name" value="ZF_RING_1"/>
    <property type="match status" value="1"/>
</dbReference>
<evidence type="ECO:0000256" key="5">
    <source>
        <dbReference type="SAM" id="Coils"/>
    </source>
</evidence>
<dbReference type="InterPro" id="IPR000315">
    <property type="entry name" value="Znf_B-box"/>
</dbReference>
<dbReference type="SMART" id="SM00336">
    <property type="entry name" value="BBOX"/>
    <property type="match status" value="1"/>
</dbReference>
<dbReference type="SUPFAM" id="SSF57845">
    <property type="entry name" value="B-box zinc-binding domain"/>
    <property type="match status" value="1"/>
</dbReference>